<dbReference type="Proteomes" id="UP000019276">
    <property type="component" value="Unassembled WGS sequence"/>
</dbReference>
<reference evidence="2 3" key="1">
    <citation type="journal article" date="2014" name="Genome Announc.">
        <title>Draft Genome Sequence of the Agar-Degrading Bacterium Catenovulum sp. Strain DS-2, Isolated from Intestines of Haliotis diversicolor.</title>
        <authorList>
            <person name="Shan D."/>
            <person name="Li X."/>
            <person name="Gu Z."/>
            <person name="Wei G."/>
            <person name="Gao Z."/>
            <person name="Shao Z."/>
        </authorList>
    </citation>
    <scope>NUCLEOTIDE SEQUENCE [LARGE SCALE GENOMIC DNA]</scope>
    <source>
        <strain evidence="2 3">DS-2</strain>
    </source>
</reference>
<dbReference type="STRING" id="1328313.DS2_10317"/>
<dbReference type="InterPro" id="IPR036388">
    <property type="entry name" value="WH-like_DNA-bd_sf"/>
</dbReference>
<sequence>MASNQIIRTLSAIELLAEHICHGISQAELARALGVQSTEAGRILANLMQAEWAEKTPHNNRLYRLTPRVGGLSHKVEHSLRVAREQLRQDASTYAGF</sequence>
<name>W7QLM0_9ALTE</name>
<accession>W7QLM0</accession>
<dbReference type="OrthoDB" id="7064486at2"/>
<feature type="domain" description="HTH iclR-type" evidence="1">
    <location>
        <begin position="3"/>
        <end position="67"/>
    </location>
</feature>
<dbReference type="EMBL" id="ARZY01000018">
    <property type="protein sequence ID" value="EWH09837.1"/>
    <property type="molecule type" value="Genomic_DNA"/>
</dbReference>
<proteinExistence type="predicted"/>
<comment type="caution">
    <text evidence="2">The sequence shown here is derived from an EMBL/GenBank/DDBJ whole genome shotgun (WGS) entry which is preliminary data.</text>
</comment>
<dbReference type="RefSeq" id="WP_035014686.1">
    <property type="nucleotide sequence ID" value="NZ_ARZY01000018.1"/>
</dbReference>
<dbReference type="Gene3D" id="1.10.10.10">
    <property type="entry name" value="Winged helix-like DNA-binding domain superfamily/Winged helix DNA-binding domain"/>
    <property type="match status" value="1"/>
</dbReference>
<protein>
    <recommendedName>
        <fullName evidence="1">HTH iclR-type domain-containing protein</fullName>
    </recommendedName>
</protein>
<dbReference type="GO" id="GO:0006355">
    <property type="term" value="P:regulation of DNA-templated transcription"/>
    <property type="evidence" value="ECO:0007669"/>
    <property type="project" value="InterPro"/>
</dbReference>
<dbReference type="InterPro" id="IPR005471">
    <property type="entry name" value="Tscrpt_reg_IclR_N"/>
</dbReference>
<dbReference type="InterPro" id="IPR036390">
    <property type="entry name" value="WH_DNA-bd_sf"/>
</dbReference>
<dbReference type="GO" id="GO:0003677">
    <property type="term" value="F:DNA binding"/>
    <property type="evidence" value="ECO:0007669"/>
    <property type="project" value="InterPro"/>
</dbReference>
<dbReference type="SUPFAM" id="SSF46785">
    <property type="entry name" value="Winged helix' DNA-binding domain"/>
    <property type="match status" value="1"/>
</dbReference>
<dbReference type="eggNOG" id="COG1414">
    <property type="taxonomic scope" value="Bacteria"/>
</dbReference>
<dbReference type="AlphaFoldDB" id="W7QLM0"/>
<evidence type="ECO:0000313" key="2">
    <source>
        <dbReference type="EMBL" id="EWH09837.1"/>
    </source>
</evidence>
<evidence type="ECO:0000313" key="3">
    <source>
        <dbReference type="Proteomes" id="UP000019276"/>
    </source>
</evidence>
<keyword evidence="3" id="KW-1185">Reference proteome</keyword>
<evidence type="ECO:0000259" key="1">
    <source>
        <dbReference type="PROSITE" id="PS51077"/>
    </source>
</evidence>
<organism evidence="2 3">
    <name type="scientific">Catenovulum agarivorans DS-2</name>
    <dbReference type="NCBI Taxonomy" id="1328313"/>
    <lineage>
        <taxon>Bacteria</taxon>
        <taxon>Pseudomonadati</taxon>
        <taxon>Pseudomonadota</taxon>
        <taxon>Gammaproteobacteria</taxon>
        <taxon>Alteromonadales</taxon>
        <taxon>Alteromonadaceae</taxon>
        <taxon>Catenovulum</taxon>
    </lineage>
</organism>
<dbReference type="PROSITE" id="PS51077">
    <property type="entry name" value="HTH_ICLR"/>
    <property type="match status" value="1"/>
</dbReference>
<gene>
    <name evidence="2" type="ORF">DS2_10317</name>
</gene>